<comment type="caution">
    <text evidence="2">The sequence shown here is derived from an EMBL/GenBank/DDBJ whole genome shotgun (WGS) entry which is preliminary data.</text>
</comment>
<gene>
    <name evidence="2" type="ORF">ATANTOWER_026683</name>
</gene>
<evidence type="ECO:0000256" key="1">
    <source>
        <dbReference type="SAM" id="MobiDB-lite"/>
    </source>
</evidence>
<dbReference type="Proteomes" id="UP001345963">
    <property type="component" value="Unassembled WGS sequence"/>
</dbReference>
<evidence type="ECO:0000313" key="3">
    <source>
        <dbReference type="Proteomes" id="UP001345963"/>
    </source>
</evidence>
<sequence length="118" mass="13283">MLRCDVTLNKPSFQVDPSNRTLTSAAEAPAASGRPEKPGRCCGDEELCVSQVEAENVTFLYLFSVFTPNVWAAQVLYIYCHRLSQCATQVISEVQLYTFIPDREMYFKHLLLLLMTAA</sequence>
<keyword evidence="3" id="KW-1185">Reference proteome</keyword>
<dbReference type="EMBL" id="JAHUTI010089148">
    <property type="protein sequence ID" value="MED6260702.1"/>
    <property type="molecule type" value="Genomic_DNA"/>
</dbReference>
<proteinExistence type="predicted"/>
<reference evidence="2 3" key="1">
    <citation type="submission" date="2021-07" db="EMBL/GenBank/DDBJ databases">
        <authorList>
            <person name="Palmer J.M."/>
        </authorList>
    </citation>
    <scope>NUCLEOTIDE SEQUENCE [LARGE SCALE GENOMIC DNA]</scope>
    <source>
        <strain evidence="2 3">AT_MEX2019</strain>
        <tissue evidence="2">Muscle</tissue>
    </source>
</reference>
<feature type="compositionally biased region" description="Polar residues" evidence="1">
    <location>
        <begin position="15"/>
        <end position="24"/>
    </location>
</feature>
<protein>
    <submittedName>
        <fullName evidence="2">Uncharacterized protein</fullName>
    </submittedName>
</protein>
<name>A0ABU7CCL9_9TELE</name>
<organism evidence="2 3">
    <name type="scientific">Ataeniobius toweri</name>
    <dbReference type="NCBI Taxonomy" id="208326"/>
    <lineage>
        <taxon>Eukaryota</taxon>
        <taxon>Metazoa</taxon>
        <taxon>Chordata</taxon>
        <taxon>Craniata</taxon>
        <taxon>Vertebrata</taxon>
        <taxon>Euteleostomi</taxon>
        <taxon>Actinopterygii</taxon>
        <taxon>Neopterygii</taxon>
        <taxon>Teleostei</taxon>
        <taxon>Neoteleostei</taxon>
        <taxon>Acanthomorphata</taxon>
        <taxon>Ovalentaria</taxon>
        <taxon>Atherinomorphae</taxon>
        <taxon>Cyprinodontiformes</taxon>
        <taxon>Goodeidae</taxon>
        <taxon>Ataeniobius</taxon>
    </lineage>
</organism>
<accession>A0ABU7CCL9</accession>
<evidence type="ECO:0000313" key="2">
    <source>
        <dbReference type="EMBL" id="MED6260702.1"/>
    </source>
</evidence>
<feature type="region of interest" description="Disordered" evidence="1">
    <location>
        <begin position="15"/>
        <end position="38"/>
    </location>
</feature>